<protein>
    <submittedName>
        <fullName evidence="2">Uncharacterized protein</fullName>
    </submittedName>
</protein>
<accession>A0ABR1VRW8</accession>
<dbReference type="RefSeq" id="XP_066718479.1">
    <property type="nucleotide sequence ID" value="XM_066856312.1"/>
</dbReference>
<evidence type="ECO:0000256" key="1">
    <source>
        <dbReference type="SAM" id="MobiDB-lite"/>
    </source>
</evidence>
<comment type="caution">
    <text evidence="2">The sequence shown here is derived from an EMBL/GenBank/DDBJ whole genome shotgun (WGS) entry which is preliminary data.</text>
</comment>
<dbReference type="Proteomes" id="UP001480595">
    <property type="component" value="Unassembled WGS sequence"/>
</dbReference>
<name>A0ABR1VRW8_9PEZI</name>
<feature type="compositionally biased region" description="Polar residues" evidence="1">
    <location>
        <begin position="143"/>
        <end position="156"/>
    </location>
</feature>
<dbReference type="EMBL" id="JAQQWL010000005">
    <property type="protein sequence ID" value="KAK8074004.1"/>
    <property type="molecule type" value="Genomic_DNA"/>
</dbReference>
<evidence type="ECO:0000313" key="3">
    <source>
        <dbReference type="Proteomes" id="UP001480595"/>
    </source>
</evidence>
<evidence type="ECO:0000313" key="2">
    <source>
        <dbReference type="EMBL" id="KAK8074004.1"/>
    </source>
</evidence>
<proteinExistence type="predicted"/>
<feature type="region of interest" description="Disordered" evidence="1">
    <location>
        <begin position="119"/>
        <end position="187"/>
    </location>
</feature>
<dbReference type="GeneID" id="92089375"/>
<keyword evidence="3" id="KW-1185">Reference proteome</keyword>
<organism evidence="2 3">
    <name type="scientific">Apiospora phragmitis</name>
    <dbReference type="NCBI Taxonomy" id="2905665"/>
    <lineage>
        <taxon>Eukaryota</taxon>
        <taxon>Fungi</taxon>
        <taxon>Dikarya</taxon>
        <taxon>Ascomycota</taxon>
        <taxon>Pezizomycotina</taxon>
        <taxon>Sordariomycetes</taxon>
        <taxon>Xylariomycetidae</taxon>
        <taxon>Amphisphaeriales</taxon>
        <taxon>Apiosporaceae</taxon>
        <taxon>Apiospora</taxon>
    </lineage>
</organism>
<sequence length="323" mass="35548">MSLRKVPDSPLASSLAKRVKTNHASNSFFNDPIVKIEVEDVEHGTMGLRTWYLHRRCSWTSPWTSAIGSATATTPSSSGTRVLKLSRASATGSTLDVLMSLNSVSGRLTMKMMVWAKVSDNDDGRDEEEAREEEEEEDGDLQSGFTFTGNSPSPDSETLVASPLLTSDHDHAPISPSPPSEAAVAAAAHTHPVDRVITRLLDLYTFAQHHALPALARDVLSLLQDFRADHRAERPRLCFAVLRRACDGFRDDADPLWRWLAADFARSCLHGDDDDDDDAASAAAAINEMCARLPPMFWRAVFKAKVAADADTIGYLRRLREED</sequence>
<gene>
    <name evidence="2" type="ORF">PG994_004903</name>
</gene>
<feature type="compositionally biased region" description="Acidic residues" evidence="1">
    <location>
        <begin position="121"/>
        <end position="140"/>
    </location>
</feature>
<reference evidence="2 3" key="1">
    <citation type="submission" date="2023-01" db="EMBL/GenBank/DDBJ databases">
        <title>Analysis of 21 Apiospora genomes using comparative genomics revels a genus with tremendous synthesis potential of carbohydrate active enzymes and secondary metabolites.</title>
        <authorList>
            <person name="Sorensen T."/>
        </authorList>
    </citation>
    <scope>NUCLEOTIDE SEQUENCE [LARGE SCALE GENOMIC DNA]</scope>
    <source>
        <strain evidence="2 3">CBS 135458</strain>
    </source>
</reference>